<keyword evidence="1" id="KW-0812">Transmembrane</keyword>
<evidence type="ECO:0000256" key="1">
    <source>
        <dbReference type="SAM" id="Phobius"/>
    </source>
</evidence>
<protein>
    <submittedName>
        <fullName evidence="2">Tail tape measure protein</fullName>
    </submittedName>
</protein>
<reference evidence="2" key="1">
    <citation type="journal article" date="2021" name="Proc. Natl. Acad. Sci. U.S.A.">
        <title>A Catalog of Tens of Thousands of Viruses from Human Metagenomes Reveals Hidden Associations with Chronic Diseases.</title>
        <authorList>
            <person name="Tisza M.J."/>
            <person name="Buck C.B."/>
        </authorList>
    </citation>
    <scope>NUCLEOTIDE SEQUENCE</scope>
    <source>
        <strain evidence="2">CtoMP27</strain>
    </source>
</reference>
<name>A0A8S5UZG7_9CAUD</name>
<dbReference type="SUPFAM" id="SSF48371">
    <property type="entry name" value="ARM repeat"/>
    <property type="match status" value="1"/>
</dbReference>
<keyword evidence="1" id="KW-1133">Transmembrane helix</keyword>
<proteinExistence type="predicted"/>
<dbReference type="EMBL" id="BK016173">
    <property type="protein sequence ID" value="DAF99844.1"/>
    <property type="molecule type" value="Genomic_DNA"/>
</dbReference>
<dbReference type="InterPro" id="IPR016024">
    <property type="entry name" value="ARM-type_fold"/>
</dbReference>
<organism evidence="2">
    <name type="scientific">Siphoviridae sp. ctoMP27</name>
    <dbReference type="NCBI Taxonomy" id="2825667"/>
    <lineage>
        <taxon>Viruses</taxon>
        <taxon>Duplodnaviria</taxon>
        <taxon>Heunggongvirae</taxon>
        <taxon>Uroviricota</taxon>
        <taxon>Caudoviricetes</taxon>
    </lineage>
</organism>
<sequence length="1035" mass="107137">MAKAYVQIVPSADGIRAALTDVFDEETDGLGANVGQSIGAQLVGTIKKVLAAAGIGKIIKDSIDMGGALQQSIGGIETLFGAGGKSMEEYAQSVGKSVDAVKDEYASLMQSQQTVFDNAAQAYKTVGLSANDYMEQTTSFAASLLSSVSKDTNAAAQLANMAMVDMADNANKMGTDMQDIQNAYQGFAKQNYTMLDNLKLGYGGTQAEMQRLLTDAEKISGVHYDLGNLADMYSAIHVIQQDMDITGTTAREAATTLTGSFASMSAAFQNVLGNWSTGADLTAPLQALTDTARTYLVGNLLPMIGNVLQGIPQVIYGLVPEVVQTGTELLGSLAQGFTQGIPDFLANALPQLLSFTENLRENAGEFVNAGLDMITQLANGLIAGLPDLIAYVPDIIINICGIINDNMPKLLAEGVSLVVQLGVGIVKAVPDLLANWKKILQAVLSVISAVNWLNIGKNILTGVANGVKSMGSSMLAAFKGGFSSALAWIKSLPSQAVQWGKNLIQSFINGLTGKGKVAGIATAATAGFTIANVASRDELADWTSANTDLADSAQTVADISIPAYTKSGNAAAAAGKAAGTAAKAAASVVNSYSDTVTEVLGKVTRTTQTVNEELSNGKKQQTQTITETSRQLVNGVLKDIKTVTSIAADGKTTVKQTMETVRDVVSTVTSTTDAVVNGIQTSTKTVTETLADGTEQHKQVITETFNEIVNGALMTAEKVTTIAADGSEQVAETIKKASADSFSGLVKGWQGEADKGVLGTFGTLYKAVKSQDWLSVGQWVISTLYNGLAPAAKQAVDDLGKSIIQQINGVLSQIVSDISGSIWDTGKQLLGGAGGSGSGFAGIAGDVSKNGSVIVDVLGSIGTAMGGVTTQVGSSIAGLASSMGGLGGIATSLGGVLTQVGSMILSNPVLAAILGLAVGAVGIGFALFSAFNKKNDTAVSHYQSPFDKTGMYDSLGTFSTREALQYRVTGQQSIVDRQTSILERIEGMLDEHLPDIGKGQVVMDSGELVGVLSPRMATNVDARIGVTVERKARGV</sequence>
<evidence type="ECO:0000313" key="2">
    <source>
        <dbReference type="EMBL" id="DAF99844.1"/>
    </source>
</evidence>
<feature type="transmembrane region" description="Helical" evidence="1">
    <location>
        <begin position="909"/>
        <end position="931"/>
    </location>
</feature>
<keyword evidence="1" id="KW-0472">Membrane</keyword>
<accession>A0A8S5UZG7</accession>